<protein>
    <recommendedName>
        <fullName evidence="3">TrpR like protein, YerC/YecD</fullName>
    </recommendedName>
</protein>
<dbReference type="InterPro" id="IPR013368">
    <property type="entry name" value="YecD_YerC"/>
</dbReference>
<proteinExistence type="predicted"/>
<dbReference type="Gene3D" id="1.10.1270.10">
    <property type="entry name" value="TrpR-like"/>
    <property type="match status" value="1"/>
</dbReference>
<comment type="caution">
    <text evidence="1">The sequence shown here is derived from an EMBL/GenBank/DDBJ whole genome shotgun (WGS) entry which is preliminary data.</text>
</comment>
<name>A0A0G0UGN0_9BACT</name>
<organism evidence="1 2">
    <name type="scientific">Candidatus Woesebacteria bacterium GW2011_GWB1_41_10</name>
    <dbReference type="NCBI Taxonomy" id="1618577"/>
    <lineage>
        <taxon>Bacteria</taxon>
        <taxon>Candidatus Woeseibacteriota</taxon>
    </lineage>
</organism>
<dbReference type="PANTHER" id="PTHR40080">
    <property type="entry name" value="LMO1763 PROTEIN"/>
    <property type="match status" value="1"/>
</dbReference>
<dbReference type="InterPro" id="IPR000831">
    <property type="entry name" value="Trp_repress"/>
</dbReference>
<dbReference type="EMBL" id="LCAE01000013">
    <property type="protein sequence ID" value="KKR86596.1"/>
    <property type="molecule type" value="Genomic_DNA"/>
</dbReference>
<dbReference type="Pfam" id="PF01371">
    <property type="entry name" value="Trp_repressor"/>
    <property type="match status" value="1"/>
</dbReference>
<accession>A0A0G0UGN0</accession>
<dbReference type="PANTHER" id="PTHR40080:SF1">
    <property type="entry name" value="TRPR-LIKE PROTEIN YERC_YECD"/>
    <property type="match status" value="1"/>
</dbReference>
<dbReference type="SUPFAM" id="SSF48295">
    <property type="entry name" value="TrpR-like"/>
    <property type="match status" value="1"/>
</dbReference>
<dbReference type="GO" id="GO:0043565">
    <property type="term" value="F:sequence-specific DNA binding"/>
    <property type="evidence" value="ECO:0007669"/>
    <property type="project" value="InterPro"/>
</dbReference>
<dbReference type="InterPro" id="IPR038116">
    <property type="entry name" value="TrpR-like_sf"/>
</dbReference>
<dbReference type="Proteomes" id="UP000033858">
    <property type="component" value="Unassembled WGS sequence"/>
</dbReference>
<dbReference type="GO" id="GO:0003700">
    <property type="term" value="F:DNA-binding transcription factor activity"/>
    <property type="evidence" value="ECO:0007669"/>
    <property type="project" value="InterPro"/>
</dbReference>
<reference evidence="1 2" key="1">
    <citation type="journal article" date="2015" name="Nature">
        <title>rRNA introns, odd ribosomes, and small enigmatic genomes across a large radiation of phyla.</title>
        <authorList>
            <person name="Brown C.T."/>
            <person name="Hug L.A."/>
            <person name="Thomas B.C."/>
            <person name="Sharon I."/>
            <person name="Castelle C.J."/>
            <person name="Singh A."/>
            <person name="Wilkins M.J."/>
            <person name="Williams K.H."/>
            <person name="Banfield J.F."/>
        </authorList>
    </citation>
    <scope>NUCLEOTIDE SEQUENCE [LARGE SCALE GENOMIC DNA]</scope>
</reference>
<evidence type="ECO:0000313" key="2">
    <source>
        <dbReference type="Proteomes" id="UP000033858"/>
    </source>
</evidence>
<dbReference type="InterPro" id="IPR010921">
    <property type="entry name" value="Trp_repressor/repl_initiator"/>
</dbReference>
<gene>
    <name evidence="1" type="ORF">UU32_C0013G0007</name>
</gene>
<sequence length="148" mass="16877">MTQVSRFKLKPEVEERIFDLLSDSLIRFKNKKELNDFLDDFLSPIEKTVLAKRLAIAVLIAKGNDYLDIGRILKVTPTTIAKMSLHMKYGNGAVKKVAERIVSSDNAKIILQDLAGIFDVPIKGQPLSEYSKKVAERDRKIYRLQKEI</sequence>
<dbReference type="AlphaFoldDB" id="A0A0G0UGN0"/>
<evidence type="ECO:0008006" key="3">
    <source>
        <dbReference type="Google" id="ProtNLM"/>
    </source>
</evidence>
<evidence type="ECO:0000313" key="1">
    <source>
        <dbReference type="EMBL" id="KKR86596.1"/>
    </source>
</evidence>